<feature type="transmembrane region" description="Helical" evidence="7">
    <location>
        <begin position="122"/>
        <end position="145"/>
    </location>
</feature>
<dbReference type="Pfam" id="PF03458">
    <property type="entry name" value="Gly_transporter"/>
    <property type="match status" value="2"/>
</dbReference>
<dbReference type="HOGENOM" id="CLU_064906_2_0_7"/>
<dbReference type="STRING" id="1357400.HMPREF2086_00452"/>
<evidence type="ECO:0000259" key="8">
    <source>
        <dbReference type="Pfam" id="PF03458"/>
    </source>
</evidence>
<dbReference type="AlphaFoldDB" id="V8CDD9"/>
<evidence type="ECO:0000256" key="3">
    <source>
        <dbReference type="ARBA" id="ARBA00022475"/>
    </source>
</evidence>
<accession>V8CDD9</accession>
<comment type="subcellular location">
    <subcellularLocation>
        <location evidence="1">Cell membrane</location>
        <topology evidence="1">Multi-pass membrane protein</topology>
    </subcellularLocation>
</comment>
<feature type="transmembrane region" description="Helical" evidence="7">
    <location>
        <begin position="29"/>
        <end position="46"/>
    </location>
</feature>
<keyword evidence="4 7" id="KW-0812">Transmembrane</keyword>
<evidence type="ECO:0000256" key="7">
    <source>
        <dbReference type="SAM" id="Phobius"/>
    </source>
</evidence>
<organism evidence="9 10">
    <name type="scientific">Helicobacter macacae MIT 99-5501</name>
    <dbReference type="NCBI Taxonomy" id="1357400"/>
    <lineage>
        <taxon>Bacteria</taxon>
        <taxon>Pseudomonadati</taxon>
        <taxon>Campylobacterota</taxon>
        <taxon>Epsilonproteobacteria</taxon>
        <taxon>Campylobacterales</taxon>
        <taxon>Helicobacteraceae</taxon>
        <taxon>Helicobacter</taxon>
    </lineage>
</organism>
<dbReference type="InterPro" id="IPR005115">
    <property type="entry name" value="Gly_transporter"/>
</dbReference>
<comment type="similarity">
    <text evidence="2">Belongs to the UPF0126 family.</text>
</comment>
<feature type="transmembrane region" description="Helical" evidence="7">
    <location>
        <begin position="58"/>
        <end position="78"/>
    </location>
</feature>
<dbReference type="EMBL" id="AZJI01000001">
    <property type="protein sequence ID" value="ETD25117.1"/>
    <property type="molecule type" value="Genomic_DNA"/>
</dbReference>
<dbReference type="PANTHER" id="PTHR30506">
    <property type="entry name" value="INNER MEMBRANE PROTEIN"/>
    <property type="match status" value="1"/>
</dbReference>
<sequence>MFLTILYIIGISAEAMSATLIAGRHKMDLIGVLFIALVAAIGGGSVRDVLFGHYPLTWVAHPQYVIVVCVAALLTTLIPRVIARLERLFLALDALGLVVFAVIGAEVVRIELANMSEEAQTYGVVLVVCGAVITGVFGGVLRDIFCGVVPLVFRQELYAFVAIITGVLYYLLILWGFSVHNASIVSLISGFSLRMLAIHYKLGVPIFSYEDEPKVPKQRRSEK</sequence>
<evidence type="ECO:0000256" key="5">
    <source>
        <dbReference type="ARBA" id="ARBA00022989"/>
    </source>
</evidence>
<protein>
    <recommendedName>
        <fullName evidence="8">Glycine transporter domain-containing protein</fullName>
    </recommendedName>
</protein>
<evidence type="ECO:0000256" key="1">
    <source>
        <dbReference type="ARBA" id="ARBA00004651"/>
    </source>
</evidence>
<keyword evidence="6 7" id="KW-0472">Membrane</keyword>
<evidence type="ECO:0000313" key="10">
    <source>
        <dbReference type="Proteomes" id="UP000018731"/>
    </source>
</evidence>
<comment type="caution">
    <text evidence="9">The sequence shown here is derived from an EMBL/GenBank/DDBJ whole genome shotgun (WGS) entry which is preliminary data.</text>
</comment>
<dbReference type="eggNOG" id="COG2860">
    <property type="taxonomic scope" value="Bacteria"/>
</dbReference>
<gene>
    <name evidence="9" type="ORF">HMPREF2086_00452</name>
</gene>
<keyword evidence="3" id="KW-1003">Cell membrane</keyword>
<feature type="transmembrane region" description="Helical" evidence="7">
    <location>
        <begin position="157"/>
        <end position="177"/>
    </location>
</feature>
<keyword evidence="10" id="KW-1185">Reference proteome</keyword>
<name>V8CDD9_9HELI</name>
<feature type="transmembrane region" description="Helical" evidence="7">
    <location>
        <begin position="90"/>
        <end position="110"/>
    </location>
</feature>
<dbReference type="OrthoDB" id="9791874at2"/>
<proteinExistence type="inferred from homology"/>
<keyword evidence="5 7" id="KW-1133">Transmembrane helix</keyword>
<dbReference type="Proteomes" id="UP000018731">
    <property type="component" value="Unassembled WGS sequence"/>
</dbReference>
<evidence type="ECO:0000313" key="9">
    <source>
        <dbReference type="EMBL" id="ETD25117.1"/>
    </source>
</evidence>
<evidence type="ECO:0000256" key="2">
    <source>
        <dbReference type="ARBA" id="ARBA00008193"/>
    </source>
</evidence>
<feature type="domain" description="Glycine transporter" evidence="8">
    <location>
        <begin position="91"/>
        <end position="172"/>
    </location>
</feature>
<dbReference type="PATRIC" id="fig|1357400.3.peg.609"/>
<feature type="domain" description="Glycine transporter" evidence="8">
    <location>
        <begin position="5"/>
        <end position="78"/>
    </location>
</feature>
<reference evidence="9 10" key="1">
    <citation type="journal article" date="2014" name="Genome Announc.">
        <title>Draft genome sequences of six enterohepatic helicobacter species isolated from humans and one from rhesus macaques.</title>
        <authorList>
            <person name="Shen Z."/>
            <person name="Sheh A."/>
            <person name="Young S.K."/>
            <person name="Abouelliel A."/>
            <person name="Ward D.V."/>
            <person name="Earl A.M."/>
            <person name="Fox J.G."/>
        </authorList>
    </citation>
    <scope>NUCLEOTIDE SEQUENCE [LARGE SCALE GENOMIC DNA]</scope>
    <source>
        <strain evidence="9 10">MIT 99-5501</strain>
    </source>
</reference>
<evidence type="ECO:0000256" key="4">
    <source>
        <dbReference type="ARBA" id="ARBA00022692"/>
    </source>
</evidence>
<dbReference type="PANTHER" id="PTHR30506:SF3">
    <property type="entry name" value="UPF0126 INNER MEMBRANE PROTEIN YADS-RELATED"/>
    <property type="match status" value="1"/>
</dbReference>
<dbReference type="GO" id="GO:0005886">
    <property type="term" value="C:plasma membrane"/>
    <property type="evidence" value="ECO:0007669"/>
    <property type="project" value="UniProtKB-SubCell"/>
</dbReference>
<evidence type="ECO:0000256" key="6">
    <source>
        <dbReference type="ARBA" id="ARBA00023136"/>
    </source>
</evidence>
<dbReference type="RefSeq" id="WP_023927141.1">
    <property type="nucleotide sequence ID" value="NZ_KI669454.1"/>
</dbReference>
<feature type="transmembrane region" description="Helical" evidence="7">
    <location>
        <begin position="6"/>
        <end position="22"/>
    </location>
</feature>